<comment type="subcellular location">
    <subcellularLocation>
        <location evidence="1">Nucleus</location>
    </subcellularLocation>
</comment>
<evidence type="ECO:0000259" key="6">
    <source>
        <dbReference type="PROSITE" id="PS50102"/>
    </source>
</evidence>
<feature type="domain" description="RRM" evidence="6">
    <location>
        <begin position="205"/>
        <end position="287"/>
    </location>
</feature>
<feature type="compositionally biased region" description="Low complexity" evidence="5">
    <location>
        <begin position="91"/>
        <end position="116"/>
    </location>
</feature>
<evidence type="ECO:0000313" key="7">
    <source>
        <dbReference type="EMBL" id="CAF2152055.1"/>
    </source>
</evidence>
<dbReference type="Pfam" id="PF00076">
    <property type="entry name" value="RRM_1"/>
    <property type="match status" value="1"/>
</dbReference>
<dbReference type="EMBL" id="CAJNRE010017169">
    <property type="protein sequence ID" value="CAF2152055.1"/>
    <property type="molecule type" value="Genomic_DNA"/>
</dbReference>
<dbReference type="SUPFAM" id="SSF54928">
    <property type="entry name" value="RNA-binding domain, RBD"/>
    <property type="match status" value="1"/>
</dbReference>
<dbReference type="CDD" id="cd12684">
    <property type="entry name" value="RRM_cpo"/>
    <property type="match status" value="1"/>
</dbReference>
<accession>A0A816XWS5</accession>
<dbReference type="PROSITE" id="PS50102">
    <property type="entry name" value="RRM"/>
    <property type="match status" value="1"/>
</dbReference>
<keyword evidence="3" id="KW-0539">Nucleus</keyword>
<dbReference type="PANTHER" id="PTHR10501">
    <property type="entry name" value="U1 SMALL NUCLEAR RIBONUCLEOPROTEIN A/U2 SMALL NUCLEAR RIBONUCLEOPROTEIN B"/>
    <property type="match status" value="1"/>
</dbReference>
<evidence type="ECO:0000256" key="3">
    <source>
        <dbReference type="ARBA" id="ARBA00023242"/>
    </source>
</evidence>
<evidence type="ECO:0000256" key="1">
    <source>
        <dbReference type="ARBA" id="ARBA00004123"/>
    </source>
</evidence>
<organism evidence="7 8">
    <name type="scientific">Rotaria magnacalcarata</name>
    <dbReference type="NCBI Taxonomy" id="392030"/>
    <lineage>
        <taxon>Eukaryota</taxon>
        <taxon>Metazoa</taxon>
        <taxon>Spiralia</taxon>
        <taxon>Gnathifera</taxon>
        <taxon>Rotifera</taxon>
        <taxon>Eurotatoria</taxon>
        <taxon>Bdelloidea</taxon>
        <taxon>Philodinida</taxon>
        <taxon>Philodinidae</taxon>
        <taxon>Rotaria</taxon>
    </lineage>
</organism>
<evidence type="ECO:0000256" key="5">
    <source>
        <dbReference type="SAM" id="MobiDB-lite"/>
    </source>
</evidence>
<dbReference type="SMART" id="SM00360">
    <property type="entry name" value="RRM"/>
    <property type="match status" value="1"/>
</dbReference>
<feature type="compositionally biased region" description="Gly residues" evidence="5">
    <location>
        <begin position="125"/>
        <end position="136"/>
    </location>
</feature>
<dbReference type="Proteomes" id="UP000663824">
    <property type="component" value="Unassembled WGS sequence"/>
</dbReference>
<sequence length="411" mass="43652">MYLDSATSTELSMQMASSSATYLLPEPSSSIGTKSAMIKQTLTRSPQATGSATLHSVHHVASHQIPYPFQRSSAPANSYQQFSRIPSNGDTLHSLTTTNTNNAASLSTTHNNSTSSVMPTNNGDDSGGGGGGGGSSGHSLSQSMESINNIGLTDDELSEFCFAAVALTVMEPVILNGDTNNSGSSTDPSHCYKMKSSTDELNEVRTLFVSGLPMDAKPRELYLLFRGFKGYEGSLLKVTNKNGKNLSPVGFVTFASRVDAEAAKQELTGVRFDPDLPATLRLEFAKSNTKVQKPKHPNQNQLTAATQQFIQIPQELGAAFFPTEAWGQPLTFDLGPAGLHHPALLHTALHGPPMGLGHPMQGTQGMTQLQQSNVAVATNGQMNGGCSTLFLTGFPEHDFKNMSFALPGKAL</sequence>
<dbReference type="InterPro" id="IPR035979">
    <property type="entry name" value="RBD_domain_sf"/>
</dbReference>
<feature type="compositionally biased region" description="Polar residues" evidence="5">
    <location>
        <begin position="72"/>
        <end position="90"/>
    </location>
</feature>
<dbReference type="GO" id="GO:0005634">
    <property type="term" value="C:nucleus"/>
    <property type="evidence" value="ECO:0007669"/>
    <property type="project" value="UniProtKB-SubCell"/>
</dbReference>
<dbReference type="FunFam" id="3.30.70.330:FF:000037">
    <property type="entry name" value="RNA-binding protein with multiple splicing 2"/>
    <property type="match status" value="1"/>
</dbReference>
<reference evidence="7" key="1">
    <citation type="submission" date="2021-02" db="EMBL/GenBank/DDBJ databases">
        <authorList>
            <person name="Nowell W R."/>
        </authorList>
    </citation>
    <scope>NUCLEOTIDE SEQUENCE</scope>
</reference>
<dbReference type="InterPro" id="IPR012677">
    <property type="entry name" value="Nucleotide-bd_a/b_plait_sf"/>
</dbReference>
<dbReference type="Gene3D" id="3.30.70.330">
    <property type="match status" value="1"/>
</dbReference>
<feature type="region of interest" description="Disordered" evidence="5">
    <location>
        <begin position="72"/>
        <end position="142"/>
    </location>
</feature>
<dbReference type="AlphaFoldDB" id="A0A816XWS5"/>
<dbReference type="InterPro" id="IPR034788">
    <property type="entry name" value="Cpo_RRM"/>
</dbReference>
<comment type="caution">
    <text evidence="7">The sequence shown here is derived from an EMBL/GenBank/DDBJ whole genome shotgun (WGS) entry which is preliminary data.</text>
</comment>
<evidence type="ECO:0000256" key="2">
    <source>
        <dbReference type="ARBA" id="ARBA00022884"/>
    </source>
</evidence>
<evidence type="ECO:0000313" key="8">
    <source>
        <dbReference type="Proteomes" id="UP000663824"/>
    </source>
</evidence>
<name>A0A816XWS5_9BILA</name>
<proteinExistence type="predicted"/>
<evidence type="ECO:0000256" key="4">
    <source>
        <dbReference type="PROSITE-ProRule" id="PRU00176"/>
    </source>
</evidence>
<keyword evidence="2 4" id="KW-0694">RNA-binding</keyword>
<protein>
    <recommendedName>
        <fullName evidence="6">RRM domain-containing protein</fullName>
    </recommendedName>
</protein>
<dbReference type="GO" id="GO:0003723">
    <property type="term" value="F:RNA binding"/>
    <property type="evidence" value="ECO:0007669"/>
    <property type="project" value="UniProtKB-UniRule"/>
</dbReference>
<gene>
    <name evidence="7" type="ORF">MBJ925_LOCUS31441</name>
</gene>
<dbReference type="InterPro" id="IPR000504">
    <property type="entry name" value="RRM_dom"/>
</dbReference>